<keyword evidence="5 8" id="KW-0812">Transmembrane</keyword>
<dbReference type="GO" id="GO:0043190">
    <property type="term" value="C:ATP-binding cassette (ABC) transporter complex"/>
    <property type="evidence" value="ECO:0007669"/>
    <property type="project" value="InterPro"/>
</dbReference>
<comment type="subcellular location">
    <subcellularLocation>
        <location evidence="1 8">Cell membrane</location>
        <topology evidence="1 8">Multi-pass membrane protein</topology>
    </subcellularLocation>
</comment>
<comment type="caution">
    <text evidence="10">The sequence shown here is derived from an EMBL/GenBank/DDBJ whole genome shotgun (WGS) entry which is preliminary data.</text>
</comment>
<evidence type="ECO:0000256" key="2">
    <source>
        <dbReference type="ARBA" id="ARBA00008034"/>
    </source>
</evidence>
<name>A0A2M8PEI3_9CHLR</name>
<evidence type="ECO:0000256" key="8">
    <source>
        <dbReference type="RuleBase" id="RU003943"/>
    </source>
</evidence>
<dbReference type="InterPro" id="IPR001626">
    <property type="entry name" value="ABC_TroCD"/>
</dbReference>
<evidence type="ECO:0000256" key="9">
    <source>
        <dbReference type="SAM" id="Phobius"/>
    </source>
</evidence>
<evidence type="ECO:0000256" key="1">
    <source>
        <dbReference type="ARBA" id="ARBA00004651"/>
    </source>
</evidence>
<comment type="similarity">
    <text evidence="2 8">Belongs to the ABC-3 integral membrane protein family.</text>
</comment>
<evidence type="ECO:0000256" key="3">
    <source>
        <dbReference type="ARBA" id="ARBA00022448"/>
    </source>
</evidence>
<feature type="transmembrane region" description="Helical" evidence="9">
    <location>
        <begin position="252"/>
        <end position="271"/>
    </location>
</feature>
<feature type="transmembrane region" description="Helical" evidence="9">
    <location>
        <begin position="134"/>
        <end position="154"/>
    </location>
</feature>
<evidence type="ECO:0000256" key="6">
    <source>
        <dbReference type="ARBA" id="ARBA00022989"/>
    </source>
</evidence>
<organism evidence="10 11">
    <name type="scientific">Candidatus Thermofonsia Clade 1 bacterium</name>
    <dbReference type="NCBI Taxonomy" id="2364210"/>
    <lineage>
        <taxon>Bacteria</taxon>
        <taxon>Bacillati</taxon>
        <taxon>Chloroflexota</taxon>
        <taxon>Candidatus Thermofontia</taxon>
        <taxon>Candidatus Thermofonsia Clade 1</taxon>
    </lineage>
</organism>
<dbReference type="CDD" id="cd06550">
    <property type="entry name" value="TM_ABC_iron-siderophores_like"/>
    <property type="match status" value="1"/>
</dbReference>
<protein>
    <submittedName>
        <fullName evidence="10">Metal ABC transporter permease</fullName>
    </submittedName>
</protein>
<dbReference type="Gene3D" id="1.10.3470.10">
    <property type="entry name" value="ABC transporter involved in vitamin B12 uptake, BtuC"/>
    <property type="match status" value="1"/>
</dbReference>
<keyword evidence="3 8" id="KW-0813">Transport</keyword>
<evidence type="ECO:0000313" key="10">
    <source>
        <dbReference type="EMBL" id="PJF35970.1"/>
    </source>
</evidence>
<proteinExistence type="inferred from homology"/>
<dbReference type="GO" id="GO:0010043">
    <property type="term" value="P:response to zinc ion"/>
    <property type="evidence" value="ECO:0007669"/>
    <property type="project" value="TreeGrafter"/>
</dbReference>
<keyword evidence="6 9" id="KW-1133">Transmembrane helix</keyword>
<reference evidence="10 11" key="1">
    <citation type="submission" date="2017-11" db="EMBL/GenBank/DDBJ databases">
        <title>Evolution of Phototrophy in the Chloroflexi Phylum Driven by Horizontal Gene Transfer.</title>
        <authorList>
            <person name="Ward L.M."/>
            <person name="Hemp J."/>
            <person name="Shih P.M."/>
            <person name="Mcglynn S.E."/>
            <person name="Fischer W."/>
        </authorList>
    </citation>
    <scope>NUCLEOTIDE SEQUENCE [LARGE SCALE GENOMIC DNA]</scope>
    <source>
        <strain evidence="10">JP3_13</strain>
    </source>
</reference>
<feature type="transmembrane region" description="Helical" evidence="9">
    <location>
        <begin position="283"/>
        <end position="306"/>
    </location>
</feature>
<dbReference type="InterPro" id="IPR037294">
    <property type="entry name" value="ABC_BtuC-like"/>
</dbReference>
<sequence>MATLAASAAPRGVSMQAFERLLIELLLRFTTAERLNAFLGDPRNVALLVGALVAISTALCGVFLVLRKMAMTADAISHSALFGIVVAFLAMLALGQAPNLSAPLLLIGAAAAGVGTVVLTELIERSNLVKSDAALGLVFPFLFALAVILVTRYIPNVHLDTDSVMLGEIGMAWANANSHCFANCESVTITAEDPRAKMARRCLNCAAEGISPRSPGAVFETYCANCGTFSAAEAWQRRLIAQPPELVFVPRALMPLTIIALLNLLFVLLFYKELKLTSFDATLATVFGFKPALLSYALLILVSLTAVAAFDAVGAILVVAFFVMPAAAAYLLTDRLWQMLMIAPALSLAASLIGYETAQSLDLSISAAMVSVLFFFFVLIWLFSPRHGLLLALFRRWQQRRLFAEQLLLGHLYNHQHTAQADSESAQSTLHEHLSWTSDKTARCLARLHAKRLVDIRAGQVRLTEHGVALVRAFRSELALH</sequence>
<dbReference type="PANTHER" id="PTHR30477">
    <property type="entry name" value="ABC-TRANSPORTER METAL-BINDING PROTEIN"/>
    <property type="match status" value="1"/>
</dbReference>
<dbReference type="PANTHER" id="PTHR30477:SF8">
    <property type="entry name" value="METAL TRANSPORT SYSTEM MEMBRANE PROTEIN CT_070-RELATED"/>
    <property type="match status" value="1"/>
</dbReference>
<gene>
    <name evidence="10" type="ORF">CUN49_07820</name>
</gene>
<dbReference type="SUPFAM" id="SSF81345">
    <property type="entry name" value="ABC transporter involved in vitamin B12 uptake, BtuC"/>
    <property type="match status" value="2"/>
</dbReference>
<accession>A0A2M8PEI3</accession>
<keyword evidence="7 9" id="KW-0472">Membrane</keyword>
<dbReference type="AlphaFoldDB" id="A0A2M8PEI3"/>
<dbReference type="Pfam" id="PF00950">
    <property type="entry name" value="ABC-3"/>
    <property type="match status" value="2"/>
</dbReference>
<evidence type="ECO:0000256" key="5">
    <source>
        <dbReference type="ARBA" id="ARBA00022692"/>
    </source>
</evidence>
<feature type="transmembrane region" description="Helical" evidence="9">
    <location>
        <begin position="363"/>
        <end position="383"/>
    </location>
</feature>
<dbReference type="EMBL" id="PGTM01000091">
    <property type="protein sequence ID" value="PJF35970.1"/>
    <property type="molecule type" value="Genomic_DNA"/>
</dbReference>
<feature type="transmembrane region" description="Helical" evidence="9">
    <location>
        <begin position="312"/>
        <end position="332"/>
    </location>
</feature>
<feature type="transmembrane region" description="Helical" evidence="9">
    <location>
        <begin position="45"/>
        <end position="66"/>
    </location>
</feature>
<keyword evidence="4" id="KW-1003">Cell membrane</keyword>
<feature type="transmembrane region" description="Helical" evidence="9">
    <location>
        <begin position="100"/>
        <end position="122"/>
    </location>
</feature>
<evidence type="ECO:0000313" key="11">
    <source>
        <dbReference type="Proteomes" id="UP000229681"/>
    </source>
</evidence>
<evidence type="ECO:0000256" key="7">
    <source>
        <dbReference type="ARBA" id="ARBA00023136"/>
    </source>
</evidence>
<evidence type="ECO:0000256" key="4">
    <source>
        <dbReference type="ARBA" id="ARBA00022475"/>
    </source>
</evidence>
<dbReference type="GO" id="GO:0055085">
    <property type="term" value="P:transmembrane transport"/>
    <property type="evidence" value="ECO:0007669"/>
    <property type="project" value="InterPro"/>
</dbReference>
<dbReference type="Proteomes" id="UP000229681">
    <property type="component" value="Unassembled WGS sequence"/>
</dbReference>
<feature type="transmembrane region" description="Helical" evidence="9">
    <location>
        <begin position="75"/>
        <end position="94"/>
    </location>
</feature>